<feature type="domain" description="Fungal-type protein kinase" evidence="2">
    <location>
        <begin position="395"/>
        <end position="621"/>
    </location>
</feature>
<comment type="caution">
    <text evidence="3">The sequence shown here is derived from an EMBL/GenBank/DDBJ whole genome shotgun (WGS) entry which is preliminary data.</text>
</comment>
<evidence type="ECO:0000256" key="1">
    <source>
        <dbReference type="SAM" id="MobiDB-lite"/>
    </source>
</evidence>
<reference evidence="3" key="1">
    <citation type="submission" date="2022-11" db="EMBL/GenBank/DDBJ databases">
        <title>Genome Sequence of Cubamyces cubensis.</title>
        <authorList>
            <person name="Buettner E."/>
        </authorList>
    </citation>
    <scope>NUCLEOTIDE SEQUENCE</scope>
    <source>
        <strain evidence="3">MPL-01</strain>
    </source>
</reference>
<dbReference type="EMBL" id="JAPEVG010000312">
    <property type="protein sequence ID" value="KAJ8468965.1"/>
    <property type="molecule type" value="Genomic_DNA"/>
</dbReference>
<accession>A0AAD7TM21</accession>
<proteinExistence type="predicted"/>
<dbReference type="InterPro" id="IPR040976">
    <property type="entry name" value="Pkinase_fungal"/>
</dbReference>
<feature type="compositionally biased region" description="Polar residues" evidence="1">
    <location>
        <begin position="762"/>
        <end position="775"/>
    </location>
</feature>
<dbReference type="Proteomes" id="UP001215151">
    <property type="component" value="Unassembled WGS sequence"/>
</dbReference>
<feature type="region of interest" description="Disordered" evidence="1">
    <location>
        <begin position="1"/>
        <end position="26"/>
    </location>
</feature>
<feature type="region of interest" description="Disordered" evidence="1">
    <location>
        <begin position="754"/>
        <end position="822"/>
    </location>
</feature>
<gene>
    <name evidence="3" type="ORF">ONZ51_g9301</name>
</gene>
<sequence length="822" mass="93146">MSSNEQPRTPSPAPRQEANVNADGASEIAQSSGMPFLLNDSPVKPAGLMSISRKVIEAGPDASSKDLDADFLTEHLRPCPEKSYLKLQANPMVGKYTKQIMNAPEEIAMYQPMAELLTLLSKTIHRLITKGDKQRLSLQSERPIVFLDHHSCAITRFPVGDPKEFPDIVGVFQPRDAKTLKLHNDGTYREVPYHRIETVVEAKVRGKQAEGRRQASSYIHHILQARPDRPSYYGMSATQESFQLYYGSPLGLRAAAHIPWTDLKTLCAYVYSLYDPPDGHILYDRTITWSETPNRPNSPAMWNLTVDGEKYYGARIVFLGYPFGRRTTVFRITRLNLPPVIIKEFYLESGRRYEEVDLLAHIHLEGYVPGVVRVFSSETVTSEDTVVAFRDTTTEETRTKQRIVFGDFGMDLEYAKTVNDLLKAVYDVLEMHRTVASRREVLHRDMSIFNIMMYPQRSPSKGVKWMEDVPPLIDAVLAGQPSDSEIPPIPCGLMIDYDHSALLGHAQAAPRIHEAIHRELKHRTGTPAYIARAVTIAGFPCGLEHMYYLQMPLLCGKAKDLYIQAYGQERYDKYTDDPIAGTCHGGLPRRTSRKELQKLASTLPFYHRWEYDAESVFWTMYSVLLRVLPQNAMESLGTMKHLEVAWEKLKTHTIPDTPEEVKSYDDIRQAILGYSEERFTAAFLPPMQDVASMLQLIAEHVSPTYALMDPPPPFDDHLHEAMQRLILQYLVDHQDTPIPLTPGVLRSIGPKLKKDGRELGTYGSQLDDSVETGTGSKRPREEHESSKRRVQPKRGVTNDFTGPREGEARILRGLWNNEGRDA</sequence>
<evidence type="ECO:0000313" key="4">
    <source>
        <dbReference type="Proteomes" id="UP001215151"/>
    </source>
</evidence>
<name>A0AAD7TM21_9APHY</name>
<organism evidence="3 4">
    <name type="scientific">Trametes cubensis</name>
    <dbReference type="NCBI Taxonomy" id="1111947"/>
    <lineage>
        <taxon>Eukaryota</taxon>
        <taxon>Fungi</taxon>
        <taxon>Dikarya</taxon>
        <taxon>Basidiomycota</taxon>
        <taxon>Agaricomycotina</taxon>
        <taxon>Agaricomycetes</taxon>
        <taxon>Polyporales</taxon>
        <taxon>Polyporaceae</taxon>
        <taxon>Trametes</taxon>
    </lineage>
</organism>
<protein>
    <recommendedName>
        <fullName evidence="2">Fungal-type protein kinase domain-containing protein</fullName>
    </recommendedName>
</protein>
<feature type="compositionally biased region" description="Basic and acidic residues" evidence="1">
    <location>
        <begin position="778"/>
        <end position="787"/>
    </location>
</feature>
<evidence type="ECO:0000259" key="2">
    <source>
        <dbReference type="Pfam" id="PF17667"/>
    </source>
</evidence>
<feature type="domain" description="Fungal-type protein kinase" evidence="2">
    <location>
        <begin position="189"/>
        <end position="394"/>
    </location>
</feature>
<evidence type="ECO:0000313" key="3">
    <source>
        <dbReference type="EMBL" id="KAJ8468965.1"/>
    </source>
</evidence>
<keyword evidence="4" id="KW-1185">Reference proteome</keyword>
<dbReference type="AlphaFoldDB" id="A0AAD7TM21"/>
<dbReference type="Pfam" id="PF17667">
    <property type="entry name" value="Pkinase_fungal"/>
    <property type="match status" value="2"/>
</dbReference>